<protein>
    <recommendedName>
        <fullName evidence="4">Phosphoribosyltransferase domain-containing protein</fullName>
    </recommendedName>
</protein>
<proteinExistence type="predicted"/>
<dbReference type="SUPFAM" id="SSF53271">
    <property type="entry name" value="PRTase-like"/>
    <property type="match status" value="1"/>
</dbReference>
<dbReference type="InterPro" id="IPR029057">
    <property type="entry name" value="PRTase-like"/>
</dbReference>
<sequence>MLSEQLQKKMIYVRKKPKGFGKNQQIEGDFQKGQKAILIEDLATDGGSKVIFIKAMRQAGLTVEDVFVIFYYNIFNFTKSPLFDLKVKIHFLCTWKDIISVVEKKKLYDDGDIANLNYFLSNPEDWRKNNV</sequence>
<accession>A0A382AVZ4</accession>
<dbReference type="GO" id="GO:0019856">
    <property type="term" value="P:pyrimidine nucleobase biosynthetic process"/>
    <property type="evidence" value="ECO:0007669"/>
    <property type="project" value="TreeGrafter"/>
</dbReference>
<dbReference type="EMBL" id="UINC01027082">
    <property type="protein sequence ID" value="SVB05706.1"/>
    <property type="molecule type" value="Genomic_DNA"/>
</dbReference>
<evidence type="ECO:0000256" key="1">
    <source>
        <dbReference type="ARBA" id="ARBA00004725"/>
    </source>
</evidence>
<dbReference type="PANTHER" id="PTHR19278">
    <property type="entry name" value="OROTATE PHOSPHORIBOSYLTRANSFERASE"/>
    <property type="match status" value="1"/>
</dbReference>
<name>A0A382AVZ4_9ZZZZ</name>
<dbReference type="Gene3D" id="3.40.50.2020">
    <property type="match status" value="1"/>
</dbReference>
<dbReference type="CDD" id="cd06223">
    <property type="entry name" value="PRTases_typeI"/>
    <property type="match status" value="1"/>
</dbReference>
<keyword evidence="2" id="KW-0665">Pyrimidine biosynthesis</keyword>
<comment type="pathway">
    <text evidence="1">Pyrimidine metabolism; UMP biosynthesis via de novo pathway.</text>
</comment>
<gene>
    <name evidence="3" type="ORF">METZ01_LOCUS158560</name>
</gene>
<organism evidence="3">
    <name type="scientific">marine metagenome</name>
    <dbReference type="NCBI Taxonomy" id="408172"/>
    <lineage>
        <taxon>unclassified sequences</taxon>
        <taxon>metagenomes</taxon>
        <taxon>ecological metagenomes</taxon>
    </lineage>
</organism>
<evidence type="ECO:0008006" key="4">
    <source>
        <dbReference type="Google" id="ProtNLM"/>
    </source>
</evidence>
<evidence type="ECO:0000256" key="2">
    <source>
        <dbReference type="ARBA" id="ARBA00022975"/>
    </source>
</evidence>
<reference evidence="3" key="1">
    <citation type="submission" date="2018-05" db="EMBL/GenBank/DDBJ databases">
        <authorList>
            <person name="Lanie J.A."/>
            <person name="Ng W.-L."/>
            <person name="Kazmierczak K.M."/>
            <person name="Andrzejewski T.M."/>
            <person name="Davidsen T.M."/>
            <person name="Wayne K.J."/>
            <person name="Tettelin H."/>
            <person name="Glass J.I."/>
            <person name="Rusch D."/>
            <person name="Podicherti R."/>
            <person name="Tsui H.-C.T."/>
            <person name="Winkler M.E."/>
        </authorList>
    </citation>
    <scope>NUCLEOTIDE SEQUENCE</scope>
</reference>
<dbReference type="GO" id="GO:0004588">
    <property type="term" value="F:orotate phosphoribosyltransferase activity"/>
    <property type="evidence" value="ECO:0007669"/>
    <property type="project" value="TreeGrafter"/>
</dbReference>
<dbReference type="GO" id="GO:0006222">
    <property type="term" value="P:UMP biosynthetic process"/>
    <property type="evidence" value="ECO:0007669"/>
    <property type="project" value="TreeGrafter"/>
</dbReference>
<dbReference type="InterPro" id="IPR000836">
    <property type="entry name" value="PRTase_dom"/>
</dbReference>
<dbReference type="PANTHER" id="PTHR19278:SF9">
    <property type="entry name" value="URIDINE 5'-MONOPHOSPHATE SYNTHASE"/>
    <property type="match status" value="1"/>
</dbReference>
<dbReference type="AlphaFoldDB" id="A0A382AVZ4"/>
<evidence type="ECO:0000313" key="3">
    <source>
        <dbReference type="EMBL" id="SVB05706.1"/>
    </source>
</evidence>